<keyword evidence="1" id="KW-0812">Transmembrane</keyword>
<evidence type="ECO:0000256" key="1">
    <source>
        <dbReference type="SAM" id="Phobius"/>
    </source>
</evidence>
<accession>A0A964TB76</accession>
<dbReference type="RefSeq" id="WP_166523079.1">
    <property type="nucleotide sequence ID" value="NZ_JAAABI010000002.1"/>
</dbReference>
<reference evidence="2" key="1">
    <citation type="submission" date="2020-01" db="EMBL/GenBank/DDBJ databases">
        <title>Muricauda ochracea sp. nov., isolated from a tidal flat of Garorim bay in Korea.</title>
        <authorList>
            <person name="Kim D."/>
            <person name="Yoo Y."/>
            <person name="Kim J.-J."/>
        </authorList>
    </citation>
    <scope>NUCLEOTIDE SEQUENCE</scope>
    <source>
        <strain evidence="2">JGD-17</strain>
    </source>
</reference>
<feature type="transmembrane region" description="Helical" evidence="1">
    <location>
        <begin position="54"/>
        <end position="79"/>
    </location>
</feature>
<dbReference type="EMBL" id="JAAABI010000002">
    <property type="protein sequence ID" value="NAY91669.1"/>
    <property type="molecule type" value="Genomic_DNA"/>
</dbReference>
<keyword evidence="3" id="KW-1185">Reference proteome</keyword>
<evidence type="ECO:0000313" key="3">
    <source>
        <dbReference type="Proteomes" id="UP000667650"/>
    </source>
</evidence>
<gene>
    <name evidence="2" type="ORF">GTQ34_07045</name>
</gene>
<keyword evidence="1" id="KW-1133">Transmembrane helix</keyword>
<evidence type="ECO:0000313" key="2">
    <source>
        <dbReference type="EMBL" id="NAY91669.1"/>
    </source>
</evidence>
<proteinExistence type="predicted"/>
<name>A0A964TB76_9FLAO</name>
<comment type="caution">
    <text evidence="2">The sequence shown here is derived from an EMBL/GenBank/DDBJ whole genome shotgun (WGS) entry which is preliminary data.</text>
</comment>
<dbReference type="AlphaFoldDB" id="A0A964TB76"/>
<feature type="transmembrane region" description="Helical" evidence="1">
    <location>
        <begin position="85"/>
        <end position="103"/>
    </location>
</feature>
<feature type="transmembrane region" description="Helical" evidence="1">
    <location>
        <begin position="6"/>
        <end position="26"/>
    </location>
</feature>
<protein>
    <submittedName>
        <fullName evidence="2">DoxX family protein</fullName>
    </submittedName>
</protein>
<sequence>MENFTANATQILLLTFLAITFLQSGVDKIMDWKGNLAWLNEHFSKTFFKGSVPLLLGVVLLLEMVSGILCAVGIFQFVFDGTSTIGFFGATLSAVTLLLLLLGQRVAKDYAGAQTIVIYLIPTVFLVYLFQL</sequence>
<organism evidence="2 3">
    <name type="scientific">Flagellimonas ochracea</name>
    <dbReference type="NCBI Taxonomy" id="2696472"/>
    <lineage>
        <taxon>Bacteria</taxon>
        <taxon>Pseudomonadati</taxon>
        <taxon>Bacteroidota</taxon>
        <taxon>Flavobacteriia</taxon>
        <taxon>Flavobacteriales</taxon>
        <taxon>Flavobacteriaceae</taxon>
        <taxon>Flagellimonas</taxon>
    </lineage>
</organism>
<keyword evidence="1" id="KW-0472">Membrane</keyword>
<feature type="transmembrane region" description="Helical" evidence="1">
    <location>
        <begin position="110"/>
        <end position="130"/>
    </location>
</feature>
<dbReference type="Proteomes" id="UP000667650">
    <property type="component" value="Unassembled WGS sequence"/>
</dbReference>